<name>A0AB36V3M2_BACTU</name>
<evidence type="ECO:0000313" key="2">
    <source>
        <dbReference type="Proteomes" id="UP000223445"/>
    </source>
</evidence>
<dbReference type="EMBL" id="NUPM01000028">
    <property type="protein sequence ID" value="PGY99997.1"/>
    <property type="molecule type" value="Genomic_DNA"/>
</dbReference>
<organism evidence="1 2">
    <name type="scientific">Bacillus thuringiensis</name>
    <dbReference type="NCBI Taxonomy" id="1428"/>
    <lineage>
        <taxon>Bacteria</taxon>
        <taxon>Bacillati</taxon>
        <taxon>Bacillota</taxon>
        <taxon>Bacilli</taxon>
        <taxon>Bacillales</taxon>
        <taxon>Bacillaceae</taxon>
        <taxon>Bacillus</taxon>
        <taxon>Bacillus cereus group</taxon>
    </lineage>
</organism>
<sequence>MAEMLLYEMKCIDDECGKISLQELDSEKYNMCPYCGEETFYTPGKIEPVLVYTPRSERNQTK</sequence>
<dbReference type="RefSeq" id="WP_098916686.1">
    <property type="nucleotide sequence ID" value="NZ_NUPM01000028.1"/>
</dbReference>
<dbReference type="Proteomes" id="UP000223445">
    <property type="component" value="Unassembled WGS sequence"/>
</dbReference>
<gene>
    <name evidence="1" type="ORF">COE48_27110</name>
</gene>
<reference evidence="1 2" key="1">
    <citation type="submission" date="2017-09" db="EMBL/GenBank/DDBJ databases">
        <title>Large-scale bioinformatics analysis of Bacillus genomes uncovers conserved roles of natural products in bacterial physiology.</title>
        <authorList>
            <consortium name="Agbiome Team Llc"/>
            <person name="Bleich R.M."/>
            <person name="Grubbs K.J."/>
            <person name="Santa Maria K.C."/>
            <person name="Allen S.E."/>
            <person name="Farag S."/>
            <person name="Shank E.A."/>
            <person name="Bowers A."/>
        </authorList>
    </citation>
    <scope>NUCLEOTIDE SEQUENCE [LARGE SCALE GENOMIC DNA]</scope>
    <source>
        <strain evidence="1 2">AFS030179</strain>
    </source>
</reference>
<accession>A0AB36V3M2</accession>
<evidence type="ECO:0000313" key="1">
    <source>
        <dbReference type="EMBL" id="PGY99997.1"/>
    </source>
</evidence>
<protein>
    <submittedName>
        <fullName evidence="1">Uncharacterized protein</fullName>
    </submittedName>
</protein>
<dbReference type="AlphaFoldDB" id="A0AB36V3M2"/>
<proteinExistence type="predicted"/>
<comment type="caution">
    <text evidence="1">The sequence shown here is derived from an EMBL/GenBank/DDBJ whole genome shotgun (WGS) entry which is preliminary data.</text>
</comment>